<keyword evidence="5" id="KW-0496">Mitochondrion</keyword>
<dbReference type="PANTHER" id="PTHR11761">
    <property type="entry name" value="50S/60S RIBOSOMAL PROTEIN L14/L23"/>
    <property type="match status" value="1"/>
</dbReference>
<keyword evidence="3 4" id="KW-0687">Ribonucleoprotein</keyword>
<dbReference type="SUPFAM" id="SSF50193">
    <property type="entry name" value="Ribosomal protein L14"/>
    <property type="match status" value="1"/>
</dbReference>
<reference evidence="5" key="1">
    <citation type="journal article" date="2014" name="Nucleic Acids Res.">
        <title>Widespread occurrence of organelle genome-encoded 5S rRNAs including permuted molecules.</title>
        <authorList>
            <person name="Valach M."/>
            <person name="Burger G."/>
            <person name="Gray M.W."/>
            <person name="Lang B.F."/>
        </authorList>
    </citation>
    <scope>NUCLEOTIDE SEQUENCE</scope>
    <source>
        <strain evidence="5">ATCC 50324</strain>
    </source>
</reference>
<dbReference type="PROSITE" id="PS00049">
    <property type="entry name" value="RIBOSOMAL_L14"/>
    <property type="match status" value="1"/>
</dbReference>
<gene>
    <name evidence="5" type="primary">rpl14</name>
</gene>
<dbReference type="PANTHER" id="PTHR11761:SF3">
    <property type="entry name" value="LARGE RIBOSOMAL SUBUNIT PROTEIN UL14M"/>
    <property type="match status" value="1"/>
</dbReference>
<evidence type="ECO:0000256" key="4">
    <source>
        <dbReference type="RuleBase" id="RU003949"/>
    </source>
</evidence>
<dbReference type="GO" id="GO:0070180">
    <property type="term" value="F:large ribosomal subunit rRNA binding"/>
    <property type="evidence" value="ECO:0007669"/>
    <property type="project" value="TreeGrafter"/>
</dbReference>
<dbReference type="NCBIfam" id="TIGR01067">
    <property type="entry name" value="rplN_bact"/>
    <property type="match status" value="1"/>
</dbReference>
<dbReference type="HAMAP" id="MF_01367">
    <property type="entry name" value="Ribosomal_uL14"/>
    <property type="match status" value="1"/>
</dbReference>
<geneLocation type="mitochondrion" evidence="5"/>
<dbReference type="InterPro" id="IPR005745">
    <property type="entry name" value="Ribosomal_uL14_bac-type"/>
</dbReference>
<evidence type="ECO:0000313" key="5">
    <source>
        <dbReference type="EMBL" id="AJF22930.1"/>
    </source>
</evidence>
<dbReference type="InterPro" id="IPR000218">
    <property type="entry name" value="Ribosomal_uL14"/>
</dbReference>
<dbReference type="AlphaFoldDB" id="A0A0B5GSJ9"/>
<organism evidence="5">
    <name type="scientific">Stachyamoeba lipophora</name>
    <dbReference type="NCBI Taxonomy" id="463046"/>
    <lineage>
        <taxon>Eukaryota</taxon>
        <taxon>Discoba</taxon>
        <taxon>Heterolobosea</taxon>
        <taxon>Tetramitia</taxon>
        <taxon>Eutetramitia</taxon>
        <taxon>Gruberellidae</taxon>
        <taxon>Stachyamoeba</taxon>
    </lineage>
</organism>
<dbReference type="EMBL" id="KP165388">
    <property type="protein sequence ID" value="AJF22930.1"/>
    <property type="molecule type" value="Genomic_DNA"/>
</dbReference>
<name>A0A0B5GSJ9_STALP</name>
<sequence length="122" mass="13563">MVQMKTRLHVSDNAGALIAECIKVLRKKKNPGSVGDTIVVAIKRAYPKKKVKTHDVHRGVIVKTKKKILRNQSGISVSFSKNSVVILDKKNNPLGNRIKGSVCKELRKKKFMKIISMASSIL</sequence>
<evidence type="ECO:0000256" key="3">
    <source>
        <dbReference type="ARBA" id="ARBA00023274"/>
    </source>
</evidence>
<dbReference type="RefSeq" id="YP_009118128.1">
    <property type="nucleotide sequence ID" value="NC_026312.1"/>
</dbReference>
<dbReference type="Gene3D" id="2.40.150.20">
    <property type="entry name" value="Ribosomal protein L14"/>
    <property type="match status" value="1"/>
</dbReference>
<dbReference type="SMART" id="SM01374">
    <property type="entry name" value="Ribosomal_L14"/>
    <property type="match status" value="1"/>
</dbReference>
<dbReference type="GO" id="GO:0006412">
    <property type="term" value="P:translation"/>
    <property type="evidence" value="ECO:0007669"/>
    <property type="project" value="InterPro"/>
</dbReference>
<evidence type="ECO:0000256" key="2">
    <source>
        <dbReference type="ARBA" id="ARBA00022980"/>
    </source>
</evidence>
<protein>
    <submittedName>
        <fullName evidence="5">Ribosomal protein L14</fullName>
    </submittedName>
</protein>
<dbReference type="GeneID" id="22976109"/>
<comment type="similarity">
    <text evidence="1 4">Belongs to the universal ribosomal protein uL14 family.</text>
</comment>
<dbReference type="GO" id="GO:0005762">
    <property type="term" value="C:mitochondrial large ribosomal subunit"/>
    <property type="evidence" value="ECO:0007669"/>
    <property type="project" value="TreeGrafter"/>
</dbReference>
<dbReference type="InterPro" id="IPR019972">
    <property type="entry name" value="Ribosomal_uL14_CS"/>
</dbReference>
<dbReference type="InterPro" id="IPR036853">
    <property type="entry name" value="Ribosomal_uL14_sf"/>
</dbReference>
<dbReference type="CDD" id="cd00337">
    <property type="entry name" value="Ribosomal_uL14"/>
    <property type="match status" value="1"/>
</dbReference>
<dbReference type="Pfam" id="PF00238">
    <property type="entry name" value="Ribosomal_L14"/>
    <property type="match status" value="1"/>
</dbReference>
<accession>A0A0B5GSJ9</accession>
<proteinExistence type="inferred from homology"/>
<evidence type="ECO:0000256" key="1">
    <source>
        <dbReference type="ARBA" id="ARBA00010745"/>
    </source>
</evidence>
<dbReference type="GO" id="GO:0003735">
    <property type="term" value="F:structural constituent of ribosome"/>
    <property type="evidence" value="ECO:0007669"/>
    <property type="project" value="InterPro"/>
</dbReference>
<keyword evidence="2 4" id="KW-0689">Ribosomal protein</keyword>